<evidence type="ECO:0000256" key="10">
    <source>
        <dbReference type="SAM" id="SignalP"/>
    </source>
</evidence>
<proteinExistence type="predicted"/>
<keyword evidence="2" id="KW-0813">Transport</keyword>
<evidence type="ECO:0000313" key="11">
    <source>
        <dbReference type="EMBL" id="CAB9515397.1"/>
    </source>
</evidence>
<dbReference type="EMBL" id="CAICTM010000711">
    <property type="protein sequence ID" value="CAB9515397.1"/>
    <property type="molecule type" value="Genomic_DNA"/>
</dbReference>
<organism evidence="11 12">
    <name type="scientific">Seminavis robusta</name>
    <dbReference type="NCBI Taxonomy" id="568900"/>
    <lineage>
        <taxon>Eukaryota</taxon>
        <taxon>Sar</taxon>
        <taxon>Stramenopiles</taxon>
        <taxon>Ochrophyta</taxon>
        <taxon>Bacillariophyta</taxon>
        <taxon>Bacillariophyceae</taxon>
        <taxon>Bacillariophycidae</taxon>
        <taxon>Naviculales</taxon>
        <taxon>Naviculaceae</taxon>
        <taxon>Seminavis</taxon>
    </lineage>
</organism>
<keyword evidence="7 9" id="KW-0472">Membrane</keyword>
<dbReference type="GO" id="GO:0005886">
    <property type="term" value="C:plasma membrane"/>
    <property type="evidence" value="ECO:0007669"/>
    <property type="project" value="UniProtKB-SubCell"/>
</dbReference>
<dbReference type="InterPro" id="IPR044669">
    <property type="entry name" value="YneE/VCCN1/2-like"/>
</dbReference>
<feature type="transmembrane region" description="Helical" evidence="9">
    <location>
        <begin position="420"/>
        <end position="444"/>
    </location>
</feature>
<keyword evidence="12" id="KW-1185">Reference proteome</keyword>
<name>A0A9N8HJV2_9STRA</name>
<accession>A0A9N8HJV2</accession>
<dbReference type="OrthoDB" id="1368at2759"/>
<keyword evidence="6" id="KW-0406">Ion transport</keyword>
<dbReference type="GO" id="GO:0005254">
    <property type="term" value="F:chloride channel activity"/>
    <property type="evidence" value="ECO:0007669"/>
    <property type="project" value="InterPro"/>
</dbReference>
<protein>
    <submittedName>
        <fullName evidence="11">UPF0187 protein</fullName>
    </submittedName>
</protein>
<feature type="signal peptide" evidence="10">
    <location>
        <begin position="1"/>
        <end position="26"/>
    </location>
</feature>
<keyword evidence="5 9" id="KW-1133">Transmembrane helix</keyword>
<evidence type="ECO:0000256" key="6">
    <source>
        <dbReference type="ARBA" id="ARBA00023065"/>
    </source>
</evidence>
<comment type="subcellular location">
    <subcellularLocation>
        <location evidence="1">Cell membrane</location>
        <topology evidence="1">Multi-pass membrane protein</topology>
    </subcellularLocation>
</comment>
<dbReference type="AlphaFoldDB" id="A0A9N8HJV2"/>
<evidence type="ECO:0000256" key="8">
    <source>
        <dbReference type="SAM" id="MobiDB-lite"/>
    </source>
</evidence>
<dbReference type="Pfam" id="PF25539">
    <property type="entry name" value="Bestrophin_2"/>
    <property type="match status" value="1"/>
</dbReference>
<comment type="caution">
    <text evidence="11">The sequence shown here is derived from an EMBL/GenBank/DDBJ whole genome shotgun (WGS) entry which is preliminary data.</text>
</comment>
<dbReference type="PANTHER" id="PTHR33281">
    <property type="entry name" value="UPF0187 PROTEIN YNEE"/>
    <property type="match status" value="1"/>
</dbReference>
<keyword evidence="10" id="KW-0732">Signal</keyword>
<evidence type="ECO:0000256" key="4">
    <source>
        <dbReference type="ARBA" id="ARBA00022692"/>
    </source>
</evidence>
<evidence type="ECO:0000256" key="9">
    <source>
        <dbReference type="SAM" id="Phobius"/>
    </source>
</evidence>
<sequence length="497" mass="55654">MKKWSSSTSLCLCLSTLLLSSFLGNGNNGSTFVVAFQHLPLHSKATATSRATSHPVLPRPAATRKTDAATKKSSSTSLRSVGENKDQCNVPYEGDNCKYDYDDLLDSGLEQNRLGSMYTRFDHDNWLQHRASDRFFRNLFQSLSNYPIFQSLLDEVGLLVALSVGIIVWNALFVYGYTDFNGIYHESPIAAMEDPAFPWDVFKNCKLELPIDPFLISGGPLGLLLVFRNDASFQRYNEGFHHIEKIMSNFQNMLLMASTAIGSGGGDSGKVPTKEAQITMVKDLGGTSFSLIRTLQHELSGKFDSVAKYENDILSSYNTFASPQSSGGAQNLLSSKKKLFRAQYDIHQAIEPMTPYISILDKRTLINTVNDVALQCAESERIYTTPIPLLYTRHTLKFLTVWMSLMPFALYDVFERSWNHFLMIPCIAVLTFLFFGIEEIAVYLEEPFSILPLDEMVEEVYDSIEDVTEWMADGETGMKEVNGKLDGSTKTTNVEVA</sequence>
<evidence type="ECO:0000256" key="7">
    <source>
        <dbReference type="ARBA" id="ARBA00023136"/>
    </source>
</evidence>
<reference evidence="11" key="1">
    <citation type="submission" date="2020-06" db="EMBL/GenBank/DDBJ databases">
        <authorList>
            <consortium name="Plant Systems Biology data submission"/>
        </authorList>
    </citation>
    <scope>NUCLEOTIDE SEQUENCE</scope>
    <source>
        <strain evidence="11">D6</strain>
    </source>
</reference>
<evidence type="ECO:0000256" key="3">
    <source>
        <dbReference type="ARBA" id="ARBA00022475"/>
    </source>
</evidence>
<feature type="region of interest" description="Disordered" evidence="8">
    <location>
        <begin position="47"/>
        <end position="87"/>
    </location>
</feature>
<evidence type="ECO:0000256" key="5">
    <source>
        <dbReference type="ARBA" id="ARBA00022989"/>
    </source>
</evidence>
<evidence type="ECO:0000256" key="2">
    <source>
        <dbReference type="ARBA" id="ARBA00022448"/>
    </source>
</evidence>
<keyword evidence="4 9" id="KW-0812">Transmembrane</keyword>
<keyword evidence="3" id="KW-1003">Cell membrane</keyword>
<feature type="chain" id="PRO_5040268438" evidence="10">
    <location>
        <begin position="27"/>
        <end position="497"/>
    </location>
</feature>
<gene>
    <name evidence="11" type="ORF">SEMRO_712_G191410.1</name>
</gene>
<evidence type="ECO:0000313" key="12">
    <source>
        <dbReference type="Proteomes" id="UP001153069"/>
    </source>
</evidence>
<evidence type="ECO:0000256" key="1">
    <source>
        <dbReference type="ARBA" id="ARBA00004651"/>
    </source>
</evidence>
<dbReference type="Proteomes" id="UP001153069">
    <property type="component" value="Unassembled WGS sequence"/>
</dbReference>
<dbReference type="PANTHER" id="PTHR33281:SF19">
    <property type="entry name" value="VOLTAGE-DEPENDENT ANION CHANNEL-FORMING PROTEIN YNEE"/>
    <property type="match status" value="1"/>
</dbReference>
<feature type="transmembrane region" description="Helical" evidence="9">
    <location>
        <begin position="156"/>
        <end position="177"/>
    </location>
</feature>